<evidence type="ECO:0000313" key="2">
    <source>
        <dbReference type="EMBL" id="AFI04508.1"/>
    </source>
</evidence>
<evidence type="ECO:0000256" key="1">
    <source>
        <dbReference type="SAM" id="Phobius"/>
    </source>
</evidence>
<dbReference type="EMBL" id="CP003479">
    <property type="protein sequence ID" value="AFI04508.1"/>
    <property type="molecule type" value="Genomic_DNA"/>
</dbReference>
<dbReference type="AlphaFoldDB" id="I0ENI9"/>
<feature type="transmembrane region" description="Helical" evidence="1">
    <location>
        <begin position="24"/>
        <end position="44"/>
    </location>
</feature>
<evidence type="ECO:0000313" key="3">
    <source>
        <dbReference type="Proteomes" id="UP000005010"/>
    </source>
</evidence>
<dbReference type="Proteomes" id="UP000005010">
    <property type="component" value="Chromosome"/>
</dbReference>
<dbReference type="HOGENOM" id="CLU_1728842_0_0_7"/>
<keyword evidence="3" id="KW-1185">Reference proteome</keyword>
<keyword evidence="1" id="KW-0472">Membrane</keyword>
<proteinExistence type="predicted"/>
<dbReference type="PATRIC" id="fig|182217.3.peg.1319"/>
<gene>
    <name evidence="2" type="ordered locus">HCW_06240</name>
</gene>
<reference evidence="3" key="1">
    <citation type="submission" date="2012-04" db="EMBL/GenBank/DDBJ databases">
        <title>Complete genome sequence of Helicobacter cetorum strain MIT 00-7128.</title>
        <authorList>
            <person name="Kersulyte D."/>
            <person name="Berg D.E."/>
        </authorList>
    </citation>
    <scope>NUCLEOTIDE SEQUENCE [LARGE SCALE GENOMIC DNA]</scope>
    <source>
        <strain evidence="3">MIT 00-7128</strain>
    </source>
</reference>
<keyword evidence="1" id="KW-0812">Transmembrane</keyword>
<feature type="transmembrane region" description="Helical" evidence="1">
    <location>
        <begin position="154"/>
        <end position="176"/>
    </location>
</feature>
<sequence>MIFAFSFSLLWLAGLLFIFKNKSFIVKIICSLLILLITNIPIIYHLSLNQWILSFTSSLSILSILLALSYIAFSLNLLKTPPLKDFYSNLIMIIFSLLLLVDILGFLPFSIYHHFYMSIVFAGIFCICLFLNNAFLGFLSLLSLASALLPYLNYFQILDTLFDLPLFIFTSFNALYNFRKRL</sequence>
<name>I0ENI9_HELC0</name>
<feature type="transmembrane region" description="Helical" evidence="1">
    <location>
        <begin position="86"/>
        <end position="107"/>
    </location>
</feature>
<feature type="transmembrane region" description="Helical" evidence="1">
    <location>
        <begin position="119"/>
        <end position="142"/>
    </location>
</feature>
<dbReference type="STRING" id="182217.HCW_06240"/>
<dbReference type="KEGG" id="hce:HCW_06240"/>
<keyword evidence="1" id="KW-1133">Transmembrane helix</keyword>
<accession>I0ENI9</accession>
<feature type="transmembrane region" description="Helical" evidence="1">
    <location>
        <begin position="51"/>
        <end position="74"/>
    </location>
</feature>
<organism evidence="2 3">
    <name type="scientific">Helicobacter cetorum (strain ATCC BAA-429 / MIT 00-7128)</name>
    <dbReference type="NCBI Taxonomy" id="182217"/>
    <lineage>
        <taxon>Bacteria</taxon>
        <taxon>Pseudomonadati</taxon>
        <taxon>Campylobacterota</taxon>
        <taxon>Epsilonproteobacteria</taxon>
        <taxon>Campylobacterales</taxon>
        <taxon>Helicobacteraceae</taxon>
        <taxon>Helicobacter</taxon>
    </lineage>
</organism>
<protein>
    <submittedName>
        <fullName evidence="2">Uncharacterized protein</fullName>
    </submittedName>
</protein>